<name>A0A0P1H135_9RHOB</name>
<proteinExistence type="predicted"/>
<dbReference type="Pfam" id="PF11836">
    <property type="entry name" value="Phage_TAC_11"/>
    <property type="match status" value="1"/>
</dbReference>
<dbReference type="EMBL" id="CYSD01000042">
    <property type="protein sequence ID" value="CUH81632.1"/>
    <property type="molecule type" value="Genomic_DNA"/>
</dbReference>
<sequence>MANPHRGEVALVLDGETHVLRLTLGALAELEATLAEDSLVALVERFETGAFSARDLLALLAAALKGGGSSVTPAALAAAEIAGGAQEAARVAARLLALSFAGVPDPAPVSPS</sequence>
<gene>
    <name evidence="1" type="ORF">TRM7557_03520</name>
</gene>
<dbReference type="AlphaFoldDB" id="A0A0P1H135"/>
<organism evidence="1 2">
    <name type="scientific">Tritonibacter multivorans</name>
    <dbReference type="NCBI Taxonomy" id="928856"/>
    <lineage>
        <taxon>Bacteria</taxon>
        <taxon>Pseudomonadati</taxon>
        <taxon>Pseudomonadota</taxon>
        <taxon>Alphaproteobacteria</taxon>
        <taxon>Rhodobacterales</taxon>
        <taxon>Paracoccaceae</taxon>
        <taxon>Tritonibacter</taxon>
    </lineage>
</organism>
<protein>
    <recommendedName>
        <fullName evidence="3">Phage tail tube protein, GTA-gp10</fullName>
    </recommendedName>
</protein>
<accession>A0A0P1H135</accession>
<dbReference type="STRING" id="928856.SAMN04488049_102357"/>
<dbReference type="RefSeq" id="WP_058291482.1">
    <property type="nucleotide sequence ID" value="NZ_CYSD01000042.1"/>
</dbReference>
<evidence type="ECO:0000313" key="1">
    <source>
        <dbReference type="EMBL" id="CUH81632.1"/>
    </source>
</evidence>
<keyword evidence="2" id="KW-1185">Reference proteome</keyword>
<evidence type="ECO:0008006" key="3">
    <source>
        <dbReference type="Google" id="ProtNLM"/>
    </source>
</evidence>
<dbReference type="InterPro" id="IPR021791">
    <property type="entry name" value="Phage_TAC_11"/>
</dbReference>
<reference evidence="1 2" key="1">
    <citation type="submission" date="2015-09" db="EMBL/GenBank/DDBJ databases">
        <authorList>
            <consortium name="Swine Surveillance"/>
        </authorList>
    </citation>
    <scope>NUCLEOTIDE SEQUENCE [LARGE SCALE GENOMIC DNA]</scope>
    <source>
        <strain evidence="1 2">CECT 7557</strain>
    </source>
</reference>
<evidence type="ECO:0000313" key="2">
    <source>
        <dbReference type="Proteomes" id="UP000052022"/>
    </source>
</evidence>
<dbReference type="Proteomes" id="UP000052022">
    <property type="component" value="Unassembled WGS sequence"/>
</dbReference>